<dbReference type="STRING" id="759272.G0S6S0"/>
<dbReference type="GeneID" id="18257576"/>
<sequence>MDTQLDQIVIQKFLYPLREQLIKQFEKLISPPYPQHWFDIYLSSFVLLNHIEHLAKHSAFFAKLNAMDSKYSNTEFLEGVFHTAKSILARFHFVCKGWIPLRELDWNSEKVVAMADLDEDQVKFMKKTQQVVKARHDEIRQLRHTYKYEQPLYWSGQLYTEDFDKSPVRVVEVE</sequence>
<reference evidence="1 2" key="1">
    <citation type="journal article" date="2011" name="Cell">
        <title>Insight into structure and assembly of the nuclear pore complex by utilizing the genome of a eukaryotic thermophile.</title>
        <authorList>
            <person name="Amlacher S."/>
            <person name="Sarges P."/>
            <person name="Flemming D."/>
            <person name="van Noort V."/>
            <person name="Kunze R."/>
            <person name="Devos D.P."/>
            <person name="Arumugam M."/>
            <person name="Bork P."/>
            <person name="Hurt E."/>
        </authorList>
    </citation>
    <scope>NUCLEOTIDE SEQUENCE [LARGE SCALE GENOMIC DNA]</scope>
    <source>
        <strain evidence="2">DSM 1495 / CBS 144.50 / IMI 039719</strain>
    </source>
</reference>
<dbReference type="KEGG" id="cthr:CTHT_0035380"/>
<dbReference type="Proteomes" id="UP000008066">
    <property type="component" value="Unassembled WGS sequence"/>
</dbReference>
<keyword evidence="2" id="KW-1185">Reference proteome</keyword>
<dbReference type="PANTHER" id="PTHR35392">
    <property type="entry name" value="ZN(II)2CYS6 TRANSCRIPTION FACTOR (EUROFUNG)-RELATED-RELATED"/>
    <property type="match status" value="1"/>
</dbReference>
<accession>G0S6S0</accession>
<dbReference type="InterPro" id="IPR052973">
    <property type="entry name" value="Fungal_sec-metab_reg_TF"/>
</dbReference>
<dbReference type="OMA" id="PRMICAQ"/>
<dbReference type="OrthoDB" id="5362630at2759"/>
<evidence type="ECO:0000313" key="1">
    <source>
        <dbReference type="EMBL" id="EGS21672.1"/>
    </source>
</evidence>
<proteinExistence type="predicted"/>
<dbReference type="HOGENOM" id="CLU_1815986_0_0_1"/>
<evidence type="ECO:0000313" key="2">
    <source>
        <dbReference type="Proteomes" id="UP000008066"/>
    </source>
</evidence>
<gene>
    <name evidence="1" type="ORF">CTHT_0035380</name>
</gene>
<protein>
    <submittedName>
        <fullName evidence="1">Uncharacterized protein</fullName>
    </submittedName>
</protein>
<dbReference type="RefSeq" id="XP_006693968.1">
    <property type="nucleotide sequence ID" value="XM_006693905.1"/>
</dbReference>
<name>G0S6S0_CHATD</name>
<dbReference type="PANTHER" id="PTHR35392:SF3">
    <property type="entry name" value="ZN(2)-C6 FUNGAL-TYPE DOMAIN-CONTAINING PROTEIN"/>
    <property type="match status" value="1"/>
</dbReference>
<dbReference type="EMBL" id="GL988041">
    <property type="protein sequence ID" value="EGS21672.1"/>
    <property type="molecule type" value="Genomic_DNA"/>
</dbReference>
<organism evidence="2">
    <name type="scientific">Chaetomium thermophilum (strain DSM 1495 / CBS 144.50 / IMI 039719)</name>
    <name type="common">Thermochaetoides thermophila</name>
    <dbReference type="NCBI Taxonomy" id="759272"/>
    <lineage>
        <taxon>Eukaryota</taxon>
        <taxon>Fungi</taxon>
        <taxon>Dikarya</taxon>
        <taxon>Ascomycota</taxon>
        <taxon>Pezizomycotina</taxon>
        <taxon>Sordariomycetes</taxon>
        <taxon>Sordariomycetidae</taxon>
        <taxon>Sordariales</taxon>
        <taxon>Chaetomiaceae</taxon>
        <taxon>Thermochaetoides</taxon>
    </lineage>
</organism>
<dbReference type="AlphaFoldDB" id="G0S6S0"/>